<accession>A0ACB6QVB7</accession>
<evidence type="ECO:0000313" key="1">
    <source>
        <dbReference type="EMBL" id="KAF2470017.1"/>
    </source>
</evidence>
<sequence>MTPPIAILGAGPSGLTLGRLLQVANIPFVIFEQDESAIAAATVATGRGGALDIHADSGQIALKEAGLLDQFKSIARYDATITVANAKGKVYLKVEHEGGDNDKPEIDRRDLRALLVNSIPANRVQWGFKVQSVQKETDGSMSIHFQDGRIESGFKLVVGADGMWSKVRSLVTSAKPQYSGIYYLTTAIQPESPFHSSVVSLAGNGLYMAIGDGKQIVILKLGDGSYYIGFGLRLPENWSSEQAALIKDSSALRQWLLSDGFADWPEAHTDVIRHSDGDFYVWPLYAMPTESLSWQTVPGVTLIGDAAHVTTPFVGEGVNCALYDSLRLAQQIIKHGLDDLHRAVSEYEASMLPRGIDLIERSTKSGELYFASDAPKGWLKTFAGIDIA</sequence>
<dbReference type="Proteomes" id="UP000799755">
    <property type="component" value="Unassembled WGS sequence"/>
</dbReference>
<keyword evidence="1" id="KW-0503">Monooxygenase</keyword>
<comment type="caution">
    <text evidence="1">The sequence shown here is derived from an EMBL/GenBank/DDBJ whole genome shotgun (WGS) entry which is preliminary data.</text>
</comment>
<dbReference type="EMBL" id="MU003509">
    <property type="protein sequence ID" value="KAF2470017.1"/>
    <property type="molecule type" value="Genomic_DNA"/>
</dbReference>
<evidence type="ECO:0000313" key="2">
    <source>
        <dbReference type="Proteomes" id="UP000799755"/>
    </source>
</evidence>
<organism evidence="1 2">
    <name type="scientific">Lindgomyces ingoldianus</name>
    <dbReference type="NCBI Taxonomy" id="673940"/>
    <lineage>
        <taxon>Eukaryota</taxon>
        <taxon>Fungi</taxon>
        <taxon>Dikarya</taxon>
        <taxon>Ascomycota</taxon>
        <taxon>Pezizomycotina</taxon>
        <taxon>Dothideomycetes</taxon>
        <taxon>Pleosporomycetidae</taxon>
        <taxon>Pleosporales</taxon>
        <taxon>Lindgomycetaceae</taxon>
        <taxon>Lindgomyces</taxon>
    </lineage>
</organism>
<reference evidence="1" key="1">
    <citation type="journal article" date="2020" name="Stud. Mycol.">
        <title>101 Dothideomycetes genomes: a test case for predicting lifestyles and emergence of pathogens.</title>
        <authorList>
            <person name="Haridas S."/>
            <person name="Albert R."/>
            <person name="Binder M."/>
            <person name="Bloem J."/>
            <person name="Labutti K."/>
            <person name="Salamov A."/>
            <person name="Andreopoulos B."/>
            <person name="Baker S."/>
            <person name="Barry K."/>
            <person name="Bills G."/>
            <person name="Bluhm B."/>
            <person name="Cannon C."/>
            <person name="Castanera R."/>
            <person name="Culley D."/>
            <person name="Daum C."/>
            <person name="Ezra D."/>
            <person name="Gonzalez J."/>
            <person name="Henrissat B."/>
            <person name="Kuo A."/>
            <person name="Liang C."/>
            <person name="Lipzen A."/>
            <person name="Lutzoni F."/>
            <person name="Magnuson J."/>
            <person name="Mondo S."/>
            <person name="Nolan M."/>
            <person name="Ohm R."/>
            <person name="Pangilinan J."/>
            <person name="Park H.-J."/>
            <person name="Ramirez L."/>
            <person name="Alfaro M."/>
            <person name="Sun H."/>
            <person name="Tritt A."/>
            <person name="Yoshinaga Y."/>
            <person name="Zwiers L.-H."/>
            <person name="Turgeon B."/>
            <person name="Goodwin S."/>
            <person name="Spatafora J."/>
            <person name="Crous P."/>
            <person name="Grigoriev I."/>
        </authorList>
    </citation>
    <scope>NUCLEOTIDE SEQUENCE</scope>
    <source>
        <strain evidence="1">ATCC 200398</strain>
    </source>
</reference>
<keyword evidence="1" id="KW-0560">Oxidoreductase</keyword>
<keyword evidence="2" id="KW-1185">Reference proteome</keyword>
<protein>
    <submittedName>
        <fullName evidence="1">Monooxygenase</fullName>
    </submittedName>
</protein>
<gene>
    <name evidence="1" type="ORF">BDR25DRAFT_287601</name>
</gene>
<proteinExistence type="predicted"/>
<name>A0ACB6QVB7_9PLEO</name>